<feature type="transmembrane region" description="Helical" evidence="7">
    <location>
        <begin position="50"/>
        <end position="73"/>
    </location>
</feature>
<evidence type="ECO:0000256" key="6">
    <source>
        <dbReference type="ARBA" id="ARBA00023136"/>
    </source>
</evidence>
<keyword evidence="4" id="KW-0735">Signal-anchor</keyword>
<dbReference type="Proteomes" id="UP000515151">
    <property type="component" value="Chromosome 4"/>
</dbReference>
<keyword evidence="6 7" id="KW-0472">Membrane</keyword>
<dbReference type="Pfam" id="PF13839">
    <property type="entry name" value="PC-Esterase"/>
    <property type="match status" value="1"/>
</dbReference>
<dbReference type="GO" id="GO:0016020">
    <property type="term" value="C:membrane"/>
    <property type="evidence" value="ECO:0007669"/>
    <property type="project" value="UniProtKB-SubCell"/>
</dbReference>
<sequence>MELGETEMGNRPSWRKWKSFVHLRSLWKWVFGFGLQGMKGHCKFSIFSSFNGVLAIGSFLSFLLAITFAYLLVFPKFRAPIRTYEVPRSNGSASECNLFEGGWVRDERYPLYNASECPFAERGFDCLSNGRKDRGFMKWRWKPKHCDIPRFNVRQILEYLRGKRVVFAGDSLSRTQWESFICMLMTGVEDKKSVYEVNGNKITKQIRFLGVRFSSHNFRVDFYRSVFLVQPGPVPRRAPKRVKKVVKLDKLDDISNEWIDSDVLVFNSGHWWTPTKLFDMGWYFQKGGSLKLGMPISSAFSTALETWVSWVENNINTNRTAMFFRTFESSHWSGRNRNSCKVTRRPSTKTNKKDRSWISEAIIKVVKKMTVRMTVLHVTRMGAYRSDAHVGTWSDNPSVPDCSHWCLPGVPDAWNEILISYLLMKNR</sequence>
<accession>A0A218XJJ0</accession>
<dbReference type="EMBL" id="MTKT01001287">
    <property type="protein sequence ID" value="OWM85074.1"/>
    <property type="molecule type" value="Genomic_DNA"/>
</dbReference>
<dbReference type="GO" id="GO:0005794">
    <property type="term" value="C:Golgi apparatus"/>
    <property type="evidence" value="ECO:0007669"/>
    <property type="project" value="TreeGrafter"/>
</dbReference>
<dbReference type="RefSeq" id="XP_031395148.1">
    <property type="nucleotide sequence ID" value="XM_031539288.1"/>
</dbReference>
<feature type="domain" description="Trichome birefringence-like N-terminal" evidence="9">
    <location>
        <begin position="95"/>
        <end position="147"/>
    </location>
</feature>
<protein>
    <submittedName>
        <fullName evidence="13">Protein trichome berefringence-like 7</fullName>
    </submittedName>
</protein>
<reference evidence="13" key="4">
    <citation type="submission" date="2025-04" db="UniProtKB">
        <authorList>
            <consortium name="RefSeq"/>
        </authorList>
    </citation>
    <scope>IDENTIFICATION</scope>
    <source>
        <tissue evidence="13">Leaf</tissue>
    </source>
</reference>
<evidence type="ECO:0000259" key="8">
    <source>
        <dbReference type="Pfam" id="PF13839"/>
    </source>
</evidence>
<dbReference type="Pfam" id="PF14416">
    <property type="entry name" value="PMR5N"/>
    <property type="match status" value="1"/>
</dbReference>
<evidence type="ECO:0000256" key="3">
    <source>
        <dbReference type="ARBA" id="ARBA00022692"/>
    </source>
</evidence>
<evidence type="ECO:0000313" key="11">
    <source>
        <dbReference type="Proteomes" id="UP000197138"/>
    </source>
</evidence>
<evidence type="ECO:0000256" key="2">
    <source>
        <dbReference type="ARBA" id="ARBA00007727"/>
    </source>
</evidence>
<dbReference type="PANTHER" id="PTHR32285:SF63">
    <property type="entry name" value="OS01G0880400 PROTEIN"/>
    <property type="match status" value="1"/>
</dbReference>
<reference evidence="12" key="3">
    <citation type="journal article" date="2020" name="Plant Biotechnol. J.">
        <title>The pomegranate (Punica granatum L.) draft genome dissects genetic divergence between soft- and hard-seeded cultivars.</title>
        <authorList>
            <person name="Luo X."/>
            <person name="Li H."/>
            <person name="Wu Z."/>
            <person name="Yao W."/>
            <person name="Zhao P."/>
            <person name="Cao D."/>
            <person name="Yu H."/>
            <person name="Li K."/>
            <person name="Poudel K."/>
            <person name="Zhao D."/>
            <person name="Zhang F."/>
            <person name="Xia X."/>
            <person name="Chen L."/>
            <person name="Wang Q."/>
            <person name="Jing D."/>
            <person name="Cao S."/>
        </authorList>
    </citation>
    <scope>NUCLEOTIDE SEQUENCE [LARGE SCALE GENOMIC DNA]</scope>
</reference>
<reference evidence="10" key="2">
    <citation type="submission" date="2017-06" db="EMBL/GenBank/DDBJ databases">
        <title>The pomegranate genome and the genomics of punicalagin biosynthesis.</title>
        <authorList>
            <person name="Xu C."/>
        </authorList>
    </citation>
    <scope>NUCLEOTIDE SEQUENCE [LARGE SCALE GENOMIC DNA]</scope>
    <source>
        <tissue evidence="10">Fresh leaf</tissue>
    </source>
</reference>
<feature type="transmembrane region" description="Helical" evidence="7">
    <location>
        <begin position="21"/>
        <end position="38"/>
    </location>
</feature>
<reference evidence="11" key="1">
    <citation type="journal article" date="2017" name="Plant J.">
        <title>The pomegranate (Punica granatum L.) genome and the genomics of punicalagin biosynthesis.</title>
        <authorList>
            <person name="Qin G."/>
            <person name="Xu C."/>
            <person name="Ming R."/>
            <person name="Tang H."/>
            <person name="Guyot R."/>
            <person name="Kramer E.M."/>
            <person name="Hu Y."/>
            <person name="Yi X."/>
            <person name="Qi Y."/>
            <person name="Xu X."/>
            <person name="Gao Z."/>
            <person name="Pan H."/>
            <person name="Jian J."/>
            <person name="Tian Y."/>
            <person name="Yue Z."/>
            <person name="Xu Y."/>
        </authorList>
    </citation>
    <scope>NUCLEOTIDE SEQUENCE [LARGE SCALE GENOMIC DNA]</scope>
    <source>
        <strain evidence="11">cv. Dabenzi</strain>
    </source>
</reference>
<evidence type="ECO:0000313" key="13">
    <source>
        <dbReference type="RefSeq" id="XP_031395148.1"/>
    </source>
</evidence>
<gene>
    <name evidence="13" type="primary">LOC116206416</name>
    <name evidence="10" type="ORF">CDL15_Pgr027861</name>
</gene>
<organism evidence="10 11">
    <name type="scientific">Punica granatum</name>
    <name type="common">Pomegranate</name>
    <dbReference type="NCBI Taxonomy" id="22663"/>
    <lineage>
        <taxon>Eukaryota</taxon>
        <taxon>Viridiplantae</taxon>
        <taxon>Streptophyta</taxon>
        <taxon>Embryophyta</taxon>
        <taxon>Tracheophyta</taxon>
        <taxon>Spermatophyta</taxon>
        <taxon>Magnoliopsida</taxon>
        <taxon>eudicotyledons</taxon>
        <taxon>Gunneridae</taxon>
        <taxon>Pentapetalae</taxon>
        <taxon>rosids</taxon>
        <taxon>malvids</taxon>
        <taxon>Myrtales</taxon>
        <taxon>Lythraceae</taxon>
        <taxon>Punica</taxon>
    </lineage>
</organism>
<proteinExistence type="inferred from homology"/>
<comment type="subcellular location">
    <subcellularLocation>
        <location evidence="1">Membrane</location>
        <topology evidence="1">Single-pass membrane protein</topology>
    </subcellularLocation>
</comment>
<evidence type="ECO:0000259" key="9">
    <source>
        <dbReference type="Pfam" id="PF14416"/>
    </source>
</evidence>
<keyword evidence="5 7" id="KW-1133">Transmembrane helix</keyword>
<dbReference type="PANTHER" id="PTHR32285">
    <property type="entry name" value="PROTEIN TRICHOME BIREFRINGENCE-LIKE 9-RELATED"/>
    <property type="match status" value="1"/>
</dbReference>
<evidence type="ECO:0000313" key="12">
    <source>
        <dbReference type="Proteomes" id="UP000515151"/>
    </source>
</evidence>
<comment type="similarity">
    <text evidence="2">Belongs to the PC-esterase family. TBL subfamily.</text>
</comment>
<evidence type="ECO:0000256" key="1">
    <source>
        <dbReference type="ARBA" id="ARBA00004167"/>
    </source>
</evidence>
<dbReference type="GO" id="GO:0016413">
    <property type="term" value="F:O-acetyltransferase activity"/>
    <property type="evidence" value="ECO:0007669"/>
    <property type="project" value="InterPro"/>
</dbReference>
<dbReference type="OrthoDB" id="630188at2759"/>
<evidence type="ECO:0000256" key="5">
    <source>
        <dbReference type="ARBA" id="ARBA00022989"/>
    </source>
</evidence>
<evidence type="ECO:0000256" key="4">
    <source>
        <dbReference type="ARBA" id="ARBA00022968"/>
    </source>
</evidence>
<dbReference type="GeneID" id="116206416"/>
<dbReference type="InterPro" id="IPR026057">
    <property type="entry name" value="TBL_C"/>
</dbReference>
<name>A0A218XJJ0_PUNGR</name>
<dbReference type="AlphaFoldDB" id="A0A218XJJ0"/>
<feature type="domain" description="Trichome birefringence-like C-terminal" evidence="8">
    <location>
        <begin position="148"/>
        <end position="420"/>
    </location>
</feature>
<dbReference type="InterPro" id="IPR025846">
    <property type="entry name" value="TBL_N"/>
</dbReference>
<evidence type="ECO:0000313" key="10">
    <source>
        <dbReference type="EMBL" id="OWM85074.1"/>
    </source>
</evidence>
<dbReference type="InterPro" id="IPR029962">
    <property type="entry name" value="TBL"/>
</dbReference>
<keyword evidence="3 7" id="KW-0812">Transmembrane</keyword>
<dbReference type="Proteomes" id="UP000197138">
    <property type="component" value="Unassembled WGS sequence"/>
</dbReference>
<evidence type="ECO:0000256" key="7">
    <source>
        <dbReference type="SAM" id="Phobius"/>
    </source>
</evidence>
<keyword evidence="12" id="KW-1185">Reference proteome</keyword>